<reference evidence="2" key="1">
    <citation type="journal article" date="2020" name="Sci">
        <title>Metagenomics characterisation of avian parvoviruses and picornaviruses from Australian wild ducks.</title>
        <authorList>
            <person name="Vibin J."/>
            <person name="Chamings A."/>
            <person name="Klaassen M."/>
            <person name="Bhatta T.R."/>
            <person name="Alexandersen S."/>
        </authorList>
    </citation>
    <scope>NUCLEOTIDE SEQUENCE</scope>
    <source>
        <strain evidence="2">PBDAaV/4768nt/PBD05.18-AU-2018</strain>
    </source>
</reference>
<organism evidence="2">
    <name type="scientific">Pacific black duck aalivirus</name>
    <dbReference type="NCBI Taxonomy" id="2759412"/>
    <lineage>
        <taxon>Viruses</taxon>
        <taxon>Riboviria</taxon>
        <taxon>Orthornavirae</taxon>
        <taxon>Pisuviricota</taxon>
        <taxon>Pisoniviricetes</taxon>
        <taxon>Picornavirales</taxon>
        <taxon>Picornaviridae</taxon>
        <taxon>Paavivirinae</taxon>
        <taxon>Aalivirus</taxon>
    </lineage>
</organism>
<evidence type="ECO:0000256" key="1">
    <source>
        <dbReference type="SAM" id="Phobius"/>
    </source>
</evidence>
<accession>A0A7D7B8C6</accession>
<keyword evidence="1" id="KW-0472">Membrane</keyword>
<proteinExistence type="predicted"/>
<keyword evidence="1" id="KW-1133">Transmembrane helix</keyword>
<feature type="transmembrane region" description="Helical" evidence="1">
    <location>
        <begin position="12"/>
        <end position="33"/>
    </location>
</feature>
<evidence type="ECO:0000313" key="2">
    <source>
        <dbReference type="EMBL" id="QMI57976.1"/>
    </source>
</evidence>
<name>A0A7D7B8C6_9PICO</name>
<protein>
    <submittedName>
        <fullName evidence="2">Uncharacterized protein</fullName>
    </submittedName>
</protein>
<keyword evidence="1" id="KW-0812">Transmembrane</keyword>
<sequence>MLLPSSFGIWARMGWISAVFLGHLMGGIGVATLTMTPDKGDRQIIETSSIKLWLKSCKWRLSLLN</sequence>
<dbReference type="EMBL" id="MT247841">
    <property type="protein sequence ID" value="QMI57976.1"/>
    <property type="molecule type" value="Genomic_RNA"/>
</dbReference>